<dbReference type="AlphaFoldDB" id="A0A6C0LMW7"/>
<dbReference type="EMBL" id="MN740533">
    <property type="protein sequence ID" value="QHU31863.1"/>
    <property type="molecule type" value="Genomic_DNA"/>
</dbReference>
<name>A0A6C0LMW7_9ZZZZ</name>
<organism evidence="1">
    <name type="scientific">viral metagenome</name>
    <dbReference type="NCBI Taxonomy" id="1070528"/>
    <lineage>
        <taxon>unclassified sequences</taxon>
        <taxon>metagenomes</taxon>
        <taxon>organismal metagenomes</taxon>
    </lineage>
</organism>
<reference evidence="1" key="1">
    <citation type="journal article" date="2020" name="Nature">
        <title>Giant virus diversity and host interactions through global metagenomics.</title>
        <authorList>
            <person name="Schulz F."/>
            <person name="Roux S."/>
            <person name="Paez-Espino D."/>
            <person name="Jungbluth S."/>
            <person name="Walsh D.A."/>
            <person name="Denef V.J."/>
            <person name="McMahon K.D."/>
            <person name="Konstantinidis K.T."/>
            <person name="Eloe-Fadrosh E.A."/>
            <person name="Kyrpides N.C."/>
            <person name="Woyke T."/>
        </authorList>
    </citation>
    <scope>NUCLEOTIDE SEQUENCE</scope>
    <source>
        <strain evidence="1">GVMAG-M-3300027963-41</strain>
    </source>
</reference>
<evidence type="ECO:0000313" key="1">
    <source>
        <dbReference type="EMBL" id="QHU31863.1"/>
    </source>
</evidence>
<proteinExistence type="predicted"/>
<sequence>MPSLKKSSSIPKKLGVKGDDTILKDAIDFLFQIKGIQYIQKHPDFVTPTAEEFFSHVANLTTEGSPKKRTCLSNRFTSFLCFLTPMFHDVHMCSSILSSLTITVYALTLYTTTSSYLREAPPTAPLNKALQAIDTTATVNSIRPSLYHFITVYMPYVPKQAIEKLVAVTEEFMRRTLTKLPTHVKSHLPALDIQEIGKDICHGLDTVYNYSPFFLQWKAPVAVLLTRCGMEPCRSMCEEIADFVKSKVHHDGQIA</sequence>
<accession>A0A6C0LMW7</accession>
<protein>
    <submittedName>
        <fullName evidence="1">Uncharacterized protein</fullName>
    </submittedName>
</protein>